<keyword evidence="2" id="KW-1185">Reference proteome</keyword>
<protein>
    <submittedName>
        <fullName evidence="1">Uncharacterized protein</fullName>
    </submittedName>
</protein>
<proteinExistence type="predicted"/>
<accession>A0ACD5VCY1</accession>
<name>A0ACD5VCY1_AVESA</name>
<evidence type="ECO:0000313" key="1">
    <source>
        <dbReference type="EnsemblPlants" id="AVESA.00010b.r2.3AG0416570.1.CDS.1"/>
    </source>
</evidence>
<organism evidence="1 2">
    <name type="scientific">Avena sativa</name>
    <name type="common">Oat</name>
    <dbReference type="NCBI Taxonomy" id="4498"/>
    <lineage>
        <taxon>Eukaryota</taxon>
        <taxon>Viridiplantae</taxon>
        <taxon>Streptophyta</taxon>
        <taxon>Embryophyta</taxon>
        <taxon>Tracheophyta</taxon>
        <taxon>Spermatophyta</taxon>
        <taxon>Magnoliopsida</taxon>
        <taxon>Liliopsida</taxon>
        <taxon>Poales</taxon>
        <taxon>Poaceae</taxon>
        <taxon>BOP clade</taxon>
        <taxon>Pooideae</taxon>
        <taxon>Poodae</taxon>
        <taxon>Poeae</taxon>
        <taxon>Poeae Chloroplast Group 1 (Aveneae type)</taxon>
        <taxon>Aveninae</taxon>
        <taxon>Avena</taxon>
    </lineage>
</organism>
<evidence type="ECO:0000313" key="2">
    <source>
        <dbReference type="Proteomes" id="UP001732700"/>
    </source>
</evidence>
<reference evidence="1" key="1">
    <citation type="submission" date="2021-05" db="EMBL/GenBank/DDBJ databases">
        <authorList>
            <person name="Scholz U."/>
            <person name="Mascher M."/>
            <person name="Fiebig A."/>
        </authorList>
    </citation>
    <scope>NUCLEOTIDE SEQUENCE [LARGE SCALE GENOMIC DNA]</scope>
</reference>
<sequence>MENNKSIQFSTHTNVLHVPTHFQIPPIQNPAPQTLEQQPIPPNPGIWPPNRQGYDSTSVPSHFNTITGQFLPIHDTYNRQQYFSNGNANPHDQDRNERVQQQGGVSFYADAVLKGPRLEIPLFAGDDPIGWLQQCEKFFDMSGTPFDQWVNIATGHFFGKANVWLQNICIPWQMVNWQQFCQMIADRFTQANAHEAVERLKNIQQHSSVQAYIDNFEECVQLVKRDHPYLQEAFLMSCFIGGLRADIKHDVCGQRPRGILEAYWYAKVYESSAAAKKSYYQSFAPRNRGTLPQANFKFPPKPLHVPAQDRTNTAPAIQERPTRQCWYCKEPWNREHRCKQGRTLHIMQELDDEPEETSEPAQSPPTEQTFHTAPNTPDNAPQKGELMHLSTHATDGTAGTATFSHILVIGGHKAVALVDSGSSNTFMDKNFAIKSNCHMQPATPKKLAIAGGGHLVSNAVIPPLSYTIQGHQFSSSFQVLPLQTYDIILGIDWMYIFSPVTLDLPLRLLTVFSKGKKITLTDHTQPDMASLVNPAGLKKMMTKSVLGYIIQIHALENIAAEPQMPSQPEIVALIQKFQEIFAEPTSLPPARDCDHHIHLTPGAQPPNLRPYRVPHM</sequence>
<dbReference type="EnsemblPlants" id="AVESA.00010b.r2.3AG0416570.1">
    <property type="protein sequence ID" value="AVESA.00010b.r2.3AG0416570.1.CDS.1"/>
    <property type="gene ID" value="AVESA.00010b.r2.3AG0416570"/>
</dbReference>
<reference evidence="1" key="2">
    <citation type="submission" date="2025-09" db="UniProtKB">
        <authorList>
            <consortium name="EnsemblPlants"/>
        </authorList>
    </citation>
    <scope>IDENTIFICATION</scope>
</reference>
<dbReference type="Proteomes" id="UP001732700">
    <property type="component" value="Chromosome 3A"/>
</dbReference>